<dbReference type="PRINTS" id="PR00377">
    <property type="entry name" value="IMPHPHTASES"/>
</dbReference>
<dbReference type="PANTHER" id="PTHR20854">
    <property type="entry name" value="INOSITOL MONOPHOSPHATASE"/>
    <property type="match status" value="1"/>
</dbReference>
<dbReference type="InterPro" id="IPR000760">
    <property type="entry name" value="Inositol_monophosphatase-like"/>
</dbReference>
<accession>A0ABT8ETZ5</accession>
<keyword evidence="2" id="KW-0378">Hydrolase</keyword>
<evidence type="ECO:0000256" key="3">
    <source>
        <dbReference type="ARBA" id="ARBA00022842"/>
    </source>
</evidence>
<reference evidence="4" key="1">
    <citation type="submission" date="2023-06" db="EMBL/GenBank/DDBJ databases">
        <title>Draft genome sequence of Nocardioides sp. SOB72.</title>
        <authorList>
            <person name="Zhang G."/>
        </authorList>
    </citation>
    <scope>NUCLEOTIDE SEQUENCE</scope>
    <source>
        <strain evidence="4">SOB72</strain>
    </source>
</reference>
<proteinExistence type="predicted"/>
<keyword evidence="3" id="KW-0460">Magnesium</keyword>
<dbReference type="InterPro" id="IPR020583">
    <property type="entry name" value="Inositol_monoP_metal-BS"/>
</dbReference>
<evidence type="ECO:0000313" key="5">
    <source>
        <dbReference type="Proteomes" id="UP001168537"/>
    </source>
</evidence>
<dbReference type="Pfam" id="PF00459">
    <property type="entry name" value="Inositol_P"/>
    <property type="match status" value="1"/>
</dbReference>
<protein>
    <submittedName>
        <fullName evidence="4">Inositol monophosphatase family protein</fullName>
    </submittedName>
</protein>
<dbReference type="SUPFAM" id="SSF56655">
    <property type="entry name" value="Carbohydrate phosphatase"/>
    <property type="match status" value="1"/>
</dbReference>
<evidence type="ECO:0000256" key="1">
    <source>
        <dbReference type="ARBA" id="ARBA00022723"/>
    </source>
</evidence>
<gene>
    <name evidence="4" type="ORF">QWY29_09665</name>
</gene>
<organism evidence="4 5">
    <name type="scientific">Nocardioides abyssi</name>
    <dbReference type="NCBI Taxonomy" id="3058370"/>
    <lineage>
        <taxon>Bacteria</taxon>
        <taxon>Bacillati</taxon>
        <taxon>Actinomycetota</taxon>
        <taxon>Actinomycetes</taxon>
        <taxon>Propionibacteriales</taxon>
        <taxon>Nocardioidaceae</taxon>
        <taxon>Nocardioides</taxon>
    </lineage>
</organism>
<evidence type="ECO:0000313" key="4">
    <source>
        <dbReference type="EMBL" id="MDN4161618.1"/>
    </source>
</evidence>
<dbReference type="PANTHER" id="PTHR20854:SF4">
    <property type="entry name" value="INOSITOL-1-MONOPHOSPHATASE-RELATED"/>
    <property type="match status" value="1"/>
</dbReference>
<dbReference type="Proteomes" id="UP001168537">
    <property type="component" value="Unassembled WGS sequence"/>
</dbReference>
<keyword evidence="5" id="KW-1185">Reference proteome</keyword>
<dbReference type="EMBL" id="JAUHJR010000003">
    <property type="protein sequence ID" value="MDN4161618.1"/>
    <property type="molecule type" value="Genomic_DNA"/>
</dbReference>
<keyword evidence="1" id="KW-0479">Metal-binding</keyword>
<dbReference type="RefSeq" id="WP_300960519.1">
    <property type="nucleotide sequence ID" value="NZ_JAUHJR010000003.1"/>
</dbReference>
<evidence type="ECO:0000256" key="2">
    <source>
        <dbReference type="ARBA" id="ARBA00022801"/>
    </source>
</evidence>
<dbReference type="PROSITE" id="PS00629">
    <property type="entry name" value="IMP_1"/>
    <property type="match status" value="1"/>
</dbReference>
<name>A0ABT8ETZ5_9ACTN</name>
<dbReference type="Gene3D" id="3.40.190.80">
    <property type="match status" value="1"/>
</dbReference>
<comment type="caution">
    <text evidence="4">The sequence shown here is derived from an EMBL/GenBank/DDBJ whole genome shotgun (WGS) entry which is preliminary data.</text>
</comment>
<dbReference type="CDD" id="cd01637">
    <property type="entry name" value="IMPase_like"/>
    <property type="match status" value="1"/>
</dbReference>
<sequence length="262" mass="27557">MSAGSPSPTLEDDARLAADLVREAGTLARRMRAEGLSLDYKTSISDVVTAADRAAEELVTGRLRAERPGDAVLGEEHGHAAAGTTGRSWVVDPVDGTYNFVNDLPWWCSAVGLRDAEDLLVGAVHDPMGDATYVGGPALPSTCDGRPLTPLVDRPLAEISIATYLHPPFLEGEVGAAWRRAAGGAATLRWLGSMSMDQVAVATGRVGLVFQHSVAPWDELPGAAIVRGVGGAMRHVEVAGKDWYVAGPPTAVAEVCDRLLDR</sequence>
<dbReference type="Gene3D" id="3.30.540.10">
    <property type="entry name" value="Fructose-1,6-Bisphosphatase, subunit A, domain 1"/>
    <property type="match status" value="1"/>
</dbReference>